<proteinExistence type="predicted"/>
<feature type="region of interest" description="Disordered" evidence="1">
    <location>
        <begin position="154"/>
        <end position="173"/>
    </location>
</feature>
<evidence type="ECO:0000313" key="4">
    <source>
        <dbReference type="EMBL" id="KAL1500055.1"/>
    </source>
</evidence>
<dbReference type="InterPro" id="IPR013783">
    <property type="entry name" value="Ig-like_fold"/>
</dbReference>
<keyword evidence="5" id="KW-1185">Reference proteome</keyword>
<feature type="domain" description="Fibronectin type-III" evidence="2">
    <location>
        <begin position="13"/>
        <end position="106"/>
    </location>
</feature>
<dbReference type="CDD" id="cd00063">
    <property type="entry name" value="FN3"/>
    <property type="match status" value="1"/>
</dbReference>
<dbReference type="AlphaFoldDB" id="A0AB34IJA6"/>
<gene>
    <name evidence="3" type="ORF">AB1Y20_012725</name>
    <name evidence="4" type="ORF">AB1Y20_012732</name>
</gene>
<reference evidence="4 5" key="1">
    <citation type="journal article" date="2024" name="Science">
        <title>Giant polyketide synthase enzymes in the biosynthesis of giant marine polyether toxins.</title>
        <authorList>
            <person name="Fallon T.R."/>
            <person name="Shende V.V."/>
            <person name="Wierzbicki I.H."/>
            <person name="Pendleton A.L."/>
            <person name="Watervoot N.F."/>
            <person name="Auber R.P."/>
            <person name="Gonzalez D.J."/>
            <person name="Wisecaver J.H."/>
            <person name="Moore B.S."/>
        </authorList>
    </citation>
    <scope>NUCLEOTIDE SEQUENCE [LARGE SCALE GENOMIC DNA]</scope>
    <source>
        <strain evidence="4 5">12B1</strain>
    </source>
</reference>
<dbReference type="Pfam" id="PF00041">
    <property type="entry name" value="fn3"/>
    <property type="match status" value="1"/>
</dbReference>
<evidence type="ECO:0000313" key="3">
    <source>
        <dbReference type="EMBL" id="KAL1500048.1"/>
    </source>
</evidence>
<sequence>MAASTAAASALATSVSVCASSQGKAYGVVLSVWGRLPAIDPTSARLPALREAASPAVEIVRVLPVATKAPLDGLRPATAYEIRVAARNVVGWGDWSKPLKISTLPARLPPLRPDAPVKLEVSDGDRCDKLCVQLPIPRGGCSGDSSLELQLQPPDSKEWHTAPGELGLSSPQQGSRRMPIFTISSLDAYNAYKLRLVARNSMGTAFSDIAGPWLSGAGADSLFDPPKAQAIASFVYRLSWGGSSTLCRAGLSWDVQYRRSAKPLVAAGERSSLETKSWGTPWVTHTTRLTTRHADIVGLHCPEGCSFRVKVQGVVAQDEIASQGSVELATVNLPPVDTRGARVEMVARRSSSNVLPDTVPLVDDIERRLANALGVRPRVLPLQVQEAVAVPVLPENPHHQQVDDVLIYMTINFSPMHSPYPKRNAAAHLAEMLNSDAPTLEALLDLRFDLNSAAVSALMAADFQLRKHQMPFAPPSVKLMSNSAPMVGLSVLV</sequence>
<dbReference type="Proteomes" id="UP001515480">
    <property type="component" value="Unassembled WGS sequence"/>
</dbReference>
<evidence type="ECO:0000256" key="1">
    <source>
        <dbReference type="SAM" id="MobiDB-lite"/>
    </source>
</evidence>
<evidence type="ECO:0000313" key="5">
    <source>
        <dbReference type="Proteomes" id="UP001515480"/>
    </source>
</evidence>
<dbReference type="InterPro" id="IPR003961">
    <property type="entry name" value="FN3_dom"/>
</dbReference>
<dbReference type="Gene3D" id="2.60.40.10">
    <property type="entry name" value="Immunoglobulins"/>
    <property type="match status" value="1"/>
</dbReference>
<accession>A0AB34IJA6</accession>
<dbReference type="EMBL" id="JBGBPQ010000024">
    <property type="protein sequence ID" value="KAL1500055.1"/>
    <property type="molecule type" value="Genomic_DNA"/>
</dbReference>
<protein>
    <recommendedName>
        <fullName evidence="2">Fibronectin type-III domain-containing protein</fullName>
    </recommendedName>
</protein>
<name>A0AB34IJA6_PRYPA</name>
<dbReference type="SMART" id="SM00060">
    <property type="entry name" value="FN3"/>
    <property type="match status" value="2"/>
</dbReference>
<dbReference type="InterPro" id="IPR036116">
    <property type="entry name" value="FN3_sf"/>
</dbReference>
<evidence type="ECO:0000259" key="2">
    <source>
        <dbReference type="PROSITE" id="PS50853"/>
    </source>
</evidence>
<dbReference type="PROSITE" id="PS50853">
    <property type="entry name" value="FN3"/>
    <property type="match status" value="1"/>
</dbReference>
<dbReference type="SUPFAM" id="SSF49265">
    <property type="entry name" value="Fibronectin type III"/>
    <property type="match status" value="1"/>
</dbReference>
<organism evidence="4 5">
    <name type="scientific">Prymnesium parvum</name>
    <name type="common">Toxic golden alga</name>
    <dbReference type="NCBI Taxonomy" id="97485"/>
    <lineage>
        <taxon>Eukaryota</taxon>
        <taxon>Haptista</taxon>
        <taxon>Haptophyta</taxon>
        <taxon>Prymnesiophyceae</taxon>
        <taxon>Prymnesiales</taxon>
        <taxon>Prymnesiaceae</taxon>
        <taxon>Prymnesium</taxon>
    </lineage>
</organism>
<dbReference type="EMBL" id="JBGBPQ010000024">
    <property type="protein sequence ID" value="KAL1500048.1"/>
    <property type="molecule type" value="Genomic_DNA"/>
</dbReference>
<comment type="caution">
    <text evidence="4">The sequence shown here is derived from an EMBL/GenBank/DDBJ whole genome shotgun (WGS) entry which is preliminary data.</text>
</comment>